<protein>
    <recommendedName>
        <fullName evidence="6">B9 domain-containing protein 2</fullName>
    </recommendedName>
</protein>
<evidence type="ECO:0000256" key="2">
    <source>
        <dbReference type="ARBA" id="ARBA00022490"/>
    </source>
</evidence>
<dbReference type="AlphaFoldDB" id="A0A6U2G1Q8"/>
<proteinExistence type="predicted"/>
<dbReference type="EMBL" id="HBFK01024471">
    <property type="protein sequence ID" value="CAD8748564.1"/>
    <property type="molecule type" value="Transcribed_RNA"/>
</dbReference>
<dbReference type="PROSITE" id="PS51381">
    <property type="entry name" value="C2_B9"/>
    <property type="match status" value="1"/>
</dbReference>
<evidence type="ECO:0000256" key="1">
    <source>
        <dbReference type="ARBA" id="ARBA00004120"/>
    </source>
</evidence>
<evidence type="ECO:0000313" key="7">
    <source>
        <dbReference type="EMBL" id="CAD8748564.1"/>
    </source>
</evidence>
<keyword evidence="3" id="KW-0970">Cilium biogenesis/degradation</keyword>
<comment type="subcellular location">
    <subcellularLocation>
        <location evidence="1">Cytoplasm</location>
        <location evidence="1">Cytoskeleton</location>
        <location evidence="1">Cilium basal body</location>
    </subcellularLocation>
</comment>
<dbReference type="GO" id="GO:0036038">
    <property type="term" value="C:MKS complex"/>
    <property type="evidence" value="ECO:0007669"/>
    <property type="project" value="TreeGrafter"/>
</dbReference>
<evidence type="ECO:0000256" key="5">
    <source>
        <dbReference type="ARBA" id="ARBA00023273"/>
    </source>
</evidence>
<reference evidence="7" key="1">
    <citation type="submission" date="2021-01" db="EMBL/GenBank/DDBJ databases">
        <authorList>
            <person name="Corre E."/>
            <person name="Pelletier E."/>
            <person name="Niang G."/>
            <person name="Scheremetjew M."/>
            <person name="Finn R."/>
            <person name="Kale V."/>
            <person name="Holt S."/>
            <person name="Cochrane G."/>
            <person name="Meng A."/>
            <person name="Brown T."/>
            <person name="Cohen L."/>
        </authorList>
    </citation>
    <scope>NUCLEOTIDE SEQUENCE</scope>
    <source>
        <strain evidence="7">CCMP441</strain>
    </source>
</reference>
<evidence type="ECO:0000256" key="3">
    <source>
        <dbReference type="ARBA" id="ARBA00022794"/>
    </source>
</evidence>
<evidence type="ECO:0000256" key="4">
    <source>
        <dbReference type="ARBA" id="ARBA00023212"/>
    </source>
</evidence>
<organism evidence="7">
    <name type="scientific">Hemiselmis andersenii</name>
    <name type="common">Cryptophyte alga</name>
    <dbReference type="NCBI Taxonomy" id="464988"/>
    <lineage>
        <taxon>Eukaryota</taxon>
        <taxon>Cryptophyceae</taxon>
        <taxon>Cryptomonadales</taxon>
        <taxon>Hemiselmidaceae</taxon>
        <taxon>Hemiselmis</taxon>
    </lineage>
</organism>
<dbReference type="GO" id="GO:0060271">
    <property type="term" value="P:cilium assembly"/>
    <property type="evidence" value="ECO:0007669"/>
    <property type="project" value="TreeGrafter"/>
</dbReference>
<dbReference type="PANTHER" id="PTHR12968">
    <property type="entry name" value="B9 DOMAIN-CONTAINING"/>
    <property type="match status" value="1"/>
</dbReference>
<keyword evidence="5" id="KW-0966">Cell projection</keyword>
<sequence>MAELHVVGRIVGGLDFEEEALFCKWGMVTDDGRTDARRWNLLEGQANGQTQVDTSKDGPMCVWSHPVDLHYSTTTIHGWPKFHLEVWSQDTFGRNFLAGYGFCHVPTTPGTYELDVHCWRPKPQSWMEHVSGFFLGAYPQLKNADLIWRQDDRYRLATVATGIVKLHMNVITMGFEKQGIQQRTHAQ</sequence>
<gene>
    <name evidence="7" type="ORF">HAND1043_LOCUS15061</name>
</gene>
<dbReference type="PANTHER" id="PTHR12968:SF2">
    <property type="entry name" value="B9 DOMAIN-CONTAINING PROTEIN 2"/>
    <property type="match status" value="1"/>
</dbReference>
<keyword evidence="4" id="KW-0206">Cytoskeleton</keyword>
<accession>A0A6U2G1Q8</accession>
<evidence type="ECO:0000256" key="6">
    <source>
        <dbReference type="ARBA" id="ARBA00039272"/>
    </source>
</evidence>
<keyword evidence="2" id="KW-0963">Cytoplasm</keyword>
<dbReference type="Pfam" id="PF07162">
    <property type="entry name" value="B9-C2"/>
    <property type="match status" value="1"/>
</dbReference>
<dbReference type="InterPro" id="IPR010796">
    <property type="entry name" value="C2_B9-type_dom"/>
</dbReference>
<name>A0A6U2G1Q8_HEMAN</name>